<keyword evidence="1" id="KW-0812">Transmembrane</keyword>
<dbReference type="AlphaFoldDB" id="A0ABD0Y7U3"/>
<name>A0ABD0Y7U3_9HEMI</name>
<feature type="transmembrane region" description="Helical" evidence="1">
    <location>
        <begin position="34"/>
        <end position="53"/>
    </location>
</feature>
<dbReference type="Pfam" id="PF16189">
    <property type="entry name" value="Creatinase_N_2"/>
    <property type="match status" value="1"/>
</dbReference>
<dbReference type="InterPro" id="IPR029149">
    <property type="entry name" value="Creatin/AminoP/Spt16_N"/>
</dbReference>
<reference evidence="2 3" key="1">
    <citation type="submission" date="2024-07" db="EMBL/GenBank/DDBJ databases">
        <title>Chromosome-level genome assembly of the water stick insect Ranatra chinensis (Heteroptera: Nepidae).</title>
        <authorList>
            <person name="Liu X."/>
        </authorList>
    </citation>
    <scope>NUCLEOTIDE SEQUENCE [LARGE SCALE GENOMIC DNA]</scope>
    <source>
        <strain evidence="2">Cailab_2021Rc</strain>
        <tissue evidence="2">Muscle</tissue>
    </source>
</reference>
<keyword evidence="1" id="KW-1133">Transmembrane helix</keyword>
<dbReference type="PANTHER" id="PTHR43763">
    <property type="entry name" value="XAA-PRO AMINOPEPTIDASE 1"/>
    <property type="match status" value="1"/>
</dbReference>
<evidence type="ECO:0000313" key="3">
    <source>
        <dbReference type="Proteomes" id="UP001558652"/>
    </source>
</evidence>
<keyword evidence="1" id="KW-0472">Membrane</keyword>
<proteinExistence type="predicted"/>
<keyword evidence="3" id="KW-1185">Reference proteome</keyword>
<sequence>MNEAVLWTDSRYYLQAKKQLCSKWTITQTAKKKVIELITIFIFNILIFCLASSKIELVPLIKNLVDELWFDRPQYPALPIFIHDEKYAGESLMSKVTRVRENITQLNVDALVITALDEIAWLLNLRGSDIPFTPVFISYVLLTKNATSLYLKQEVTHEIKDYLQRNNIQYVISSAVFPVT</sequence>
<dbReference type="Proteomes" id="UP001558652">
    <property type="component" value="Unassembled WGS sequence"/>
</dbReference>
<protein>
    <submittedName>
        <fullName evidence="2">Uncharacterized protein</fullName>
    </submittedName>
</protein>
<dbReference type="EMBL" id="JBFDAA010000012">
    <property type="protein sequence ID" value="KAL1123453.1"/>
    <property type="molecule type" value="Genomic_DNA"/>
</dbReference>
<comment type="caution">
    <text evidence="2">The sequence shown here is derived from an EMBL/GenBank/DDBJ whole genome shotgun (WGS) entry which is preliminary data.</text>
</comment>
<dbReference type="PANTHER" id="PTHR43763:SF6">
    <property type="entry name" value="XAA-PRO AMINOPEPTIDASE 1"/>
    <property type="match status" value="1"/>
</dbReference>
<gene>
    <name evidence="2" type="ORF">AAG570_002533</name>
</gene>
<organism evidence="2 3">
    <name type="scientific">Ranatra chinensis</name>
    <dbReference type="NCBI Taxonomy" id="642074"/>
    <lineage>
        <taxon>Eukaryota</taxon>
        <taxon>Metazoa</taxon>
        <taxon>Ecdysozoa</taxon>
        <taxon>Arthropoda</taxon>
        <taxon>Hexapoda</taxon>
        <taxon>Insecta</taxon>
        <taxon>Pterygota</taxon>
        <taxon>Neoptera</taxon>
        <taxon>Paraneoptera</taxon>
        <taxon>Hemiptera</taxon>
        <taxon>Heteroptera</taxon>
        <taxon>Panheteroptera</taxon>
        <taxon>Nepomorpha</taxon>
        <taxon>Nepidae</taxon>
        <taxon>Ranatrinae</taxon>
        <taxon>Ranatra</taxon>
    </lineage>
</organism>
<evidence type="ECO:0000313" key="2">
    <source>
        <dbReference type="EMBL" id="KAL1123453.1"/>
    </source>
</evidence>
<accession>A0ABD0Y7U3</accession>
<evidence type="ECO:0000256" key="1">
    <source>
        <dbReference type="SAM" id="Phobius"/>
    </source>
</evidence>
<dbReference type="InterPro" id="IPR050422">
    <property type="entry name" value="X-Pro_aminopeptidase_P"/>
</dbReference>
<dbReference type="Gene3D" id="3.40.350.10">
    <property type="entry name" value="Creatinase/prolidase N-terminal domain"/>
    <property type="match status" value="2"/>
</dbReference>